<dbReference type="Pfam" id="PF18726">
    <property type="entry name" value="HEPN_SAV_6107"/>
    <property type="match status" value="1"/>
</dbReference>
<organism evidence="2 3">
    <name type="scientific">Nocardioides imazamoxiresistens</name>
    <dbReference type="NCBI Taxonomy" id="3231893"/>
    <lineage>
        <taxon>Bacteria</taxon>
        <taxon>Bacillati</taxon>
        <taxon>Actinomycetota</taxon>
        <taxon>Actinomycetes</taxon>
        <taxon>Propionibacteriales</taxon>
        <taxon>Nocardioidaceae</taxon>
        <taxon>Nocardioides</taxon>
    </lineage>
</organism>
<evidence type="ECO:0000259" key="1">
    <source>
        <dbReference type="Pfam" id="PF18726"/>
    </source>
</evidence>
<sequence>MSPTVPSAVPSALPGAAPTGATVLPAAAHAYLGRAATSLRDATVATDAPTRYACAHVAALQAAAALLSARTTPVASPRRRSRNAWVLLTETAPELASWAALFAAGSQTYQAARAGSTRGVALADADAVLGQADRFLAVVEGELGLLPHQLFTHEPLRSA</sequence>
<reference evidence="2 3" key="1">
    <citation type="submission" date="2023-08" db="EMBL/GenBank/DDBJ databases">
        <title>Nocardioides seae sp. nov., a bacterium isolated from a soil.</title>
        <authorList>
            <person name="Wang X."/>
        </authorList>
    </citation>
    <scope>NUCLEOTIDE SEQUENCE [LARGE SCALE GENOMIC DNA]</scope>
    <source>
        <strain evidence="2 3">YZH12</strain>
    </source>
</reference>
<dbReference type="EMBL" id="JAVYII010000007">
    <property type="protein sequence ID" value="MDT9594492.1"/>
    <property type="molecule type" value="Genomic_DNA"/>
</dbReference>
<dbReference type="RefSeq" id="WP_315734321.1">
    <property type="nucleotide sequence ID" value="NZ_JAVYII010000007.1"/>
</dbReference>
<comment type="caution">
    <text evidence="2">The sequence shown here is derived from an EMBL/GenBank/DDBJ whole genome shotgun (WGS) entry which is preliminary data.</text>
</comment>
<dbReference type="InterPro" id="IPR040891">
    <property type="entry name" value="HEPN_SAV_6107"/>
</dbReference>
<accession>A0ABU3Q0C0</accession>
<name>A0ABU3Q0C0_9ACTN</name>
<evidence type="ECO:0000313" key="3">
    <source>
        <dbReference type="Proteomes" id="UP001268542"/>
    </source>
</evidence>
<evidence type="ECO:0000313" key="2">
    <source>
        <dbReference type="EMBL" id="MDT9594492.1"/>
    </source>
</evidence>
<keyword evidence="3" id="KW-1185">Reference proteome</keyword>
<dbReference type="Proteomes" id="UP001268542">
    <property type="component" value="Unassembled WGS sequence"/>
</dbReference>
<protein>
    <submittedName>
        <fullName evidence="2">SAV_6107 family HEPN domain-containing protein</fullName>
    </submittedName>
</protein>
<gene>
    <name evidence="2" type="ORF">RDV89_15515</name>
</gene>
<proteinExistence type="predicted"/>
<feature type="domain" description="SAV-6107-like HEPN" evidence="1">
    <location>
        <begin position="42"/>
        <end position="140"/>
    </location>
</feature>